<evidence type="ECO:0000313" key="1">
    <source>
        <dbReference type="EMBL" id="CAE6969457.1"/>
    </source>
</evidence>
<keyword evidence="2" id="KW-1185">Reference proteome</keyword>
<evidence type="ECO:0000313" key="2">
    <source>
        <dbReference type="Proteomes" id="UP000604046"/>
    </source>
</evidence>
<proteinExistence type="predicted"/>
<dbReference type="EMBL" id="CAJNDS010000137">
    <property type="protein sequence ID" value="CAE6969457.1"/>
    <property type="molecule type" value="Genomic_DNA"/>
</dbReference>
<gene>
    <name evidence="1" type="ORF">SNAT2548_LOCUS2407</name>
</gene>
<comment type="caution">
    <text evidence="1">The sequence shown here is derived from an EMBL/GenBank/DDBJ whole genome shotgun (WGS) entry which is preliminary data.</text>
</comment>
<name>A0A812I026_9DINO</name>
<dbReference type="Proteomes" id="UP000604046">
    <property type="component" value="Unassembled WGS sequence"/>
</dbReference>
<accession>A0A812I026</accession>
<reference evidence="1" key="1">
    <citation type="submission" date="2021-02" db="EMBL/GenBank/DDBJ databases">
        <authorList>
            <person name="Dougan E. K."/>
            <person name="Rhodes N."/>
            <person name="Thang M."/>
            <person name="Chan C."/>
        </authorList>
    </citation>
    <scope>NUCLEOTIDE SEQUENCE</scope>
</reference>
<organism evidence="1 2">
    <name type="scientific">Symbiodinium natans</name>
    <dbReference type="NCBI Taxonomy" id="878477"/>
    <lineage>
        <taxon>Eukaryota</taxon>
        <taxon>Sar</taxon>
        <taxon>Alveolata</taxon>
        <taxon>Dinophyceae</taxon>
        <taxon>Suessiales</taxon>
        <taxon>Symbiodiniaceae</taxon>
        <taxon>Symbiodinium</taxon>
    </lineage>
</organism>
<dbReference type="AlphaFoldDB" id="A0A812I026"/>
<protein>
    <submittedName>
        <fullName evidence="1">Uncharacterized protein</fullName>
    </submittedName>
</protein>
<sequence>MLEHFEASFAGMPYEETADDVLLQRQSFDTDIDWCPIVTALARRRPLKETPDATLCRYTLNCRWDADLRQPSGVVEVSDLAACKPAAAVLRAAWSLVVQGKLVCLCAPPAFRDSVLFRPFAAAAAARRVTFCM</sequence>